<feature type="domain" description="Fibronectin type-III" evidence="4">
    <location>
        <begin position="1011"/>
        <end position="1099"/>
    </location>
</feature>
<reference evidence="5 6" key="1">
    <citation type="submission" date="2021-05" db="EMBL/GenBank/DDBJ databases">
        <title>Comparative genomic studies on the polysaccharide-degrading batcterial strains of the Flammeovirga genus.</title>
        <authorList>
            <person name="Zewei F."/>
            <person name="Zheng Z."/>
            <person name="Yu L."/>
            <person name="Ruyue G."/>
            <person name="Yanhong M."/>
            <person name="Yuanyuan C."/>
            <person name="Jingyan G."/>
            <person name="Wenjun H."/>
        </authorList>
    </citation>
    <scope>NUCLEOTIDE SEQUENCE [LARGE SCALE GENOMIC DNA]</scope>
    <source>
        <strain evidence="5 6">NBRC:100898</strain>
    </source>
</reference>
<dbReference type="RefSeq" id="WP_169666469.1">
    <property type="nucleotide sequence ID" value="NZ_CP076132.1"/>
</dbReference>
<dbReference type="PANTHER" id="PTHR13817">
    <property type="entry name" value="TITIN"/>
    <property type="match status" value="1"/>
</dbReference>
<proteinExistence type="predicted"/>
<dbReference type="InterPro" id="IPR050964">
    <property type="entry name" value="Striated_Muscle_Regulatory"/>
</dbReference>
<dbReference type="PANTHER" id="PTHR13817:SF166">
    <property type="entry name" value="NEURONAL IGCAM-RELATED"/>
    <property type="match status" value="1"/>
</dbReference>
<dbReference type="CDD" id="cd00063">
    <property type="entry name" value="FN3"/>
    <property type="match status" value="3"/>
</dbReference>
<feature type="signal peptide" evidence="3">
    <location>
        <begin position="1"/>
        <end position="23"/>
    </location>
</feature>
<evidence type="ECO:0000313" key="5">
    <source>
        <dbReference type="EMBL" id="QWG02654.1"/>
    </source>
</evidence>
<dbReference type="Pfam" id="PF00041">
    <property type="entry name" value="fn3"/>
    <property type="match status" value="3"/>
</dbReference>
<dbReference type="SUPFAM" id="SSF49265">
    <property type="entry name" value="Fibronectin type III"/>
    <property type="match status" value="2"/>
</dbReference>
<name>A0AAX1N531_9BACT</name>
<keyword evidence="1" id="KW-0677">Repeat</keyword>
<evidence type="ECO:0000256" key="3">
    <source>
        <dbReference type="SAM" id="SignalP"/>
    </source>
</evidence>
<feature type="domain" description="Fibronectin type-III" evidence="4">
    <location>
        <begin position="1106"/>
        <end position="1202"/>
    </location>
</feature>
<dbReference type="PROSITE" id="PS50853">
    <property type="entry name" value="FN3"/>
    <property type="match status" value="3"/>
</dbReference>
<dbReference type="Proteomes" id="UP000678679">
    <property type="component" value="Chromosome 1"/>
</dbReference>
<dbReference type="InterPro" id="IPR013783">
    <property type="entry name" value="Ig-like_fold"/>
</dbReference>
<feature type="region of interest" description="Disordered" evidence="2">
    <location>
        <begin position="605"/>
        <end position="628"/>
    </location>
</feature>
<accession>A0AAX1N531</accession>
<dbReference type="Pfam" id="PF18962">
    <property type="entry name" value="Por_Secre_tail"/>
    <property type="match status" value="1"/>
</dbReference>
<protein>
    <submittedName>
        <fullName evidence="5">Fibronectin type III domain-containing protein</fullName>
    </submittedName>
</protein>
<gene>
    <name evidence="5" type="ORF">KMW28_03505</name>
</gene>
<evidence type="ECO:0000313" key="6">
    <source>
        <dbReference type="Proteomes" id="UP000678679"/>
    </source>
</evidence>
<feature type="chain" id="PRO_5043589583" evidence="3">
    <location>
        <begin position="24"/>
        <end position="1283"/>
    </location>
</feature>
<dbReference type="Gene3D" id="2.60.40.10">
    <property type="entry name" value="Immunoglobulins"/>
    <property type="match status" value="3"/>
</dbReference>
<dbReference type="SMART" id="SM00060">
    <property type="entry name" value="FN3"/>
    <property type="match status" value="4"/>
</dbReference>
<feature type="domain" description="Fibronectin type-III" evidence="4">
    <location>
        <begin position="622"/>
        <end position="708"/>
    </location>
</feature>
<dbReference type="NCBIfam" id="TIGR04183">
    <property type="entry name" value="Por_Secre_tail"/>
    <property type="match status" value="1"/>
</dbReference>
<evidence type="ECO:0000256" key="1">
    <source>
        <dbReference type="ARBA" id="ARBA00022737"/>
    </source>
</evidence>
<dbReference type="InterPro" id="IPR026444">
    <property type="entry name" value="Secre_tail"/>
</dbReference>
<dbReference type="InterPro" id="IPR036116">
    <property type="entry name" value="FN3_sf"/>
</dbReference>
<feature type="region of interest" description="Disordered" evidence="2">
    <location>
        <begin position="308"/>
        <end position="328"/>
    </location>
</feature>
<evidence type="ECO:0000256" key="2">
    <source>
        <dbReference type="SAM" id="MobiDB-lite"/>
    </source>
</evidence>
<dbReference type="InterPro" id="IPR003961">
    <property type="entry name" value="FN3_dom"/>
</dbReference>
<dbReference type="EMBL" id="CP076132">
    <property type="protein sequence ID" value="QWG02654.1"/>
    <property type="molecule type" value="Genomic_DNA"/>
</dbReference>
<sequence length="1283" mass="140101">MKTLNYLFGAFILTVLSVGNLFAQNAPDSDGNVYIDISKDYTAHDGAGNYAGNTPWTVTSDASAPYGTVLATTNENLSSNADHPFSANYGSSVSYEFTSEAGQSRYVWVLLKTPTTSTGRFFASVNGKCIDKRNDTEYAELRSRIDSDGWQWVRLGNNVKDLLLEGTNVFRIYHYRSDLQIGRVLLAKSEDVFPVLDAATNFAVASNDASTMTITWSVASKTGFVMEQDNNTERAFNPSYLVSLNGNAITEEPTVDATEKHTENSITINKSDLQDGDNTIAVQLAQFTRKSSSSDILGKSAVAEFTFNSNDAGNGGDNGGDTEGEQQDEAHTADANGVYMFQATKYLESKAGTAAFDGEQWLVGNDPVQGKYMYLENTTSDNRNETSAERYISPSLVYKINMPEAKTGFVWALVNEGSKDGGRVWANMNGLDLDKRAENEYGSAARSRISEEMAGQWQWILINNQANSSVVKAGDNLIEFFKARPNIKIAKIAFTPQQDINLIIDTPEPRVTANDGTKVTIGWDEPTLTGDLYDNGDNIFTNKAFVYRVKLGDTVIGDDITTRNIEIAATDLETPQVVTVEVGHEFKKNSSSTHMTYSLEGDITVDKNSQPGGNEDTEAPTKPTDLASSDVTATSVKLTWTASTDNIAVAGYKVTQNGTDLAATASTNEMEVTGLTAETEYTFTVRAYDAAGNESDASDAITVTTAEAGNPGDGNGTGIIIQADEDRIYSWDATDFDFNHAGTGAFEGERWLVGADPEVGRYVYLANTDTTTNANKVSADRGESPSLTYNLADVDASSSRYIWALINQGQKHSGTVYADVNGICAAARTAGEYGIDFGSRVSEEAEGHWQWVQIGYNVQSIAKDGQLNTIEIFKAYPDIKIAKFMFTRTQEYVPIMNRPRVFIQDNDGSSVTVSWDTPVLQHVLYDHEMNIYGEGYNTPDFTYKVRVEGQSEVEIKDNFIKIPYDQLASPKTVTVQIGHLFRTGSSKSAISFSLPTRFAGVSPESQPDFEAPSKPMDFAAIDVQGTNVALSWTASTDNVGVLGYNIYQDGIKIQTTTATSYKVVGLNVSTKYTFEVEAYDAAGNVSEKSDPLEITTRDKDDELTDRPSKVDDLATSLVTHESFTLSWRPSNSLNGIEGYYVFLRAQGESDFRMVAQLNGGTFSYSVQGLDMGVTYEMMVRAEDGAGHLSEESEIHTEKTADRPLSADDNLRVSLISKVYPNPAVSDINIEFTSEVSYQIYNLTGQTIVSGTAQKVKVDLPKGTYILVAIDRNGNKESAKLLCF</sequence>
<organism evidence="5 6">
    <name type="scientific">Flammeovirga yaeyamensis</name>
    <dbReference type="NCBI Taxonomy" id="367791"/>
    <lineage>
        <taxon>Bacteria</taxon>
        <taxon>Pseudomonadati</taxon>
        <taxon>Bacteroidota</taxon>
        <taxon>Cytophagia</taxon>
        <taxon>Cytophagales</taxon>
        <taxon>Flammeovirgaceae</taxon>
        <taxon>Flammeovirga</taxon>
    </lineage>
</organism>
<keyword evidence="3" id="KW-0732">Signal</keyword>
<dbReference type="KEGG" id="fya:KMW28_03505"/>
<keyword evidence="6" id="KW-1185">Reference proteome</keyword>
<evidence type="ECO:0000259" key="4">
    <source>
        <dbReference type="PROSITE" id="PS50853"/>
    </source>
</evidence>